<dbReference type="NCBIfam" id="TIGR03531">
    <property type="entry name" value="selenium_SpcS"/>
    <property type="match status" value="1"/>
</dbReference>
<dbReference type="InterPro" id="IPR008829">
    <property type="entry name" value="SepSecS/SepCysS"/>
</dbReference>
<dbReference type="Gene3D" id="3.40.640.10">
    <property type="entry name" value="Type I PLP-dependent aspartate aminotransferase-like (Major domain)"/>
    <property type="match status" value="1"/>
</dbReference>
<organism evidence="19 20">
    <name type="scientific">Necator americanus</name>
    <name type="common">Human hookworm</name>
    <dbReference type="NCBI Taxonomy" id="51031"/>
    <lineage>
        <taxon>Eukaryota</taxon>
        <taxon>Metazoa</taxon>
        <taxon>Ecdysozoa</taxon>
        <taxon>Nematoda</taxon>
        <taxon>Chromadorea</taxon>
        <taxon>Rhabditida</taxon>
        <taxon>Rhabditina</taxon>
        <taxon>Rhabditomorpha</taxon>
        <taxon>Strongyloidea</taxon>
        <taxon>Ancylostomatidae</taxon>
        <taxon>Bunostominae</taxon>
        <taxon>Necator</taxon>
    </lineage>
</organism>
<evidence type="ECO:0000313" key="20">
    <source>
        <dbReference type="Proteomes" id="UP001303046"/>
    </source>
</evidence>
<dbReference type="SUPFAM" id="SSF53383">
    <property type="entry name" value="PLP-dependent transferases"/>
    <property type="match status" value="1"/>
</dbReference>
<comment type="similarity">
    <text evidence="4 18">Belongs to the SepSecS family.</text>
</comment>
<dbReference type="EC" id="2.9.1.2" evidence="5 18"/>
<evidence type="ECO:0000256" key="1">
    <source>
        <dbReference type="ARBA" id="ARBA00001933"/>
    </source>
</evidence>
<evidence type="ECO:0000256" key="9">
    <source>
        <dbReference type="ARBA" id="ARBA00022884"/>
    </source>
</evidence>
<name>A0ABR1DYN7_NECAM</name>
<evidence type="ECO:0000256" key="14">
    <source>
        <dbReference type="ARBA" id="ARBA00030669"/>
    </source>
</evidence>
<reference evidence="19 20" key="1">
    <citation type="submission" date="2023-08" db="EMBL/GenBank/DDBJ databases">
        <title>A Necator americanus chromosomal reference genome.</title>
        <authorList>
            <person name="Ilik V."/>
            <person name="Petrzelkova K.J."/>
            <person name="Pardy F."/>
            <person name="Fuh T."/>
            <person name="Niatou-Singa F.S."/>
            <person name="Gouil Q."/>
            <person name="Baker L."/>
            <person name="Ritchie M.E."/>
            <person name="Jex A.R."/>
            <person name="Gazzola D."/>
            <person name="Li H."/>
            <person name="Toshio Fujiwara R."/>
            <person name="Zhan B."/>
            <person name="Aroian R.V."/>
            <person name="Pafco B."/>
            <person name="Schwarz E.M."/>
        </authorList>
    </citation>
    <scope>NUCLEOTIDE SEQUENCE [LARGE SCALE GENOMIC DNA]</scope>
    <source>
        <strain evidence="19 20">Aroian</strain>
        <tissue evidence="19">Whole animal</tissue>
    </source>
</reference>
<dbReference type="InterPro" id="IPR015424">
    <property type="entry name" value="PyrdxlP-dep_Trfase"/>
</dbReference>
<comment type="subcellular location">
    <subcellularLocation>
        <location evidence="18">Cytoplasm</location>
    </subcellularLocation>
</comment>
<accession>A0ABR1DYN7</accession>
<evidence type="ECO:0000256" key="11">
    <source>
        <dbReference type="ARBA" id="ARBA00022917"/>
    </source>
</evidence>
<keyword evidence="12 18" id="KW-0711">Selenium</keyword>
<evidence type="ECO:0000256" key="8">
    <source>
        <dbReference type="ARBA" id="ARBA00022679"/>
    </source>
</evidence>
<keyword evidence="11 18" id="KW-0648">Protein biosynthesis</keyword>
<dbReference type="EMBL" id="JAVFWL010000005">
    <property type="protein sequence ID" value="KAK6755363.1"/>
    <property type="molecule type" value="Genomic_DNA"/>
</dbReference>
<dbReference type="Proteomes" id="UP001303046">
    <property type="component" value="Unassembled WGS sequence"/>
</dbReference>
<evidence type="ECO:0000256" key="17">
    <source>
        <dbReference type="ARBA" id="ARBA00048808"/>
    </source>
</evidence>
<dbReference type="PANTHER" id="PTHR12944:SF2">
    <property type="entry name" value="O-PHOSPHOSERYL-TRNA(SEC) SELENIUM TRANSFERASE"/>
    <property type="match status" value="1"/>
</dbReference>
<dbReference type="InterPro" id="IPR019872">
    <property type="entry name" value="Sec-tRNA_Se_transferase"/>
</dbReference>
<evidence type="ECO:0000256" key="13">
    <source>
        <dbReference type="ARBA" id="ARBA00026053"/>
    </source>
</evidence>
<evidence type="ECO:0000256" key="15">
    <source>
        <dbReference type="ARBA" id="ARBA00032048"/>
    </source>
</evidence>
<dbReference type="InterPro" id="IPR015421">
    <property type="entry name" value="PyrdxlP-dep_Trfase_major"/>
</dbReference>
<keyword evidence="18" id="KW-0963">Cytoplasm</keyword>
<keyword evidence="20" id="KW-1185">Reference proteome</keyword>
<comment type="caution">
    <text evidence="19">The sequence shown here is derived from an EMBL/GenBank/DDBJ whole genome shotgun (WGS) entry which is preliminary data.</text>
</comment>
<dbReference type="PIRSF" id="PIRSF017689">
    <property type="entry name" value="SepSecS"/>
    <property type="match status" value="1"/>
</dbReference>
<evidence type="ECO:0000256" key="4">
    <source>
        <dbReference type="ARBA" id="ARBA00007037"/>
    </source>
</evidence>
<keyword evidence="8 18" id="KW-0808">Transferase</keyword>
<evidence type="ECO:0000256" key="2">
    <source>
        <dbReference type="ARBA" id="ARBA00002552"/>
    </source>
</evidence>
<keyword evidence="7 18" id="KW-0820">tRNA-binding</keyword>
<keyword evidence="10 18" id="KW-0663">Pyridoxal phosphate</keyword>
<gene>
    <name evidence="19" type="primary">Necator_chrV.g18789</name>
    <name evidence="19" type="ORF">RB195_013998</name>
</gene>
<comment type="subunit">
    <text evidence="13">Homotetramer formed by a catalytic dimer and a non-catalytic dimer serving as a binding platform that orients tRNASec for catalysis. Each tetramer binds the CCA ends of two tRNAs which point to the active sites of the catalytic dimer.</text>
</comment>
<dbReference type="Pfam" id="PF05889">
    <property type="entry name" value="SepSecS"/>
    <property type="match status" value="1"/>
</dbReference>
<evidence type="ECO:0000256" key="12">
    <source>
        <dbReference type="ARBA" id="ARBA00023266"/>
    </source>
</evidence>
<proteinExistence type="inferred from homology"/>
<protein>
    <recommendedName>
        <fullName evidence="6 18">O-phosphoseryl-tRNA(Sec) selenium transferase</fullName>
        <ecNumber evidence="5 18">2.9.1.2</ecNumber>
    </recommendedName>
    <alternativeName>
        <fullName evidence="14 18">Selenocysteine synthase</fullName>
    </alternativeName>
    <alternativeName>
        <fullName evidence="15 18">Selenocysteinyl-tRNA(Sec) synthase</fullName>
    </alternativeName>
    <alternativeName>
        <fullName evidence="16 18">Sep-tRNA:Sec-tRNA synthase</fullName>
    </alternativeName>
</protein>
<evidence type="ECO:0000256" key="7">
    <source>
        <dbReference type="ARBA" id="ARBA00022555"/>
    </source>
</evidence>
<comment type="function">
    <text evidence="2 18">Converts O-phosphoseryl-tRNA(Sec) to selenocysteinyl-tRNA(Sec) required for selenoprotein biosynthesis.</text>
</comment>
<evidence type="ECO:0000256" key="10">
    <source>
        <dbReference type="ARBA" id="ARBA00022898"/>
    </source>
</evidence>
<evidence type="ECO:0000256" key="3">
    <source>
        <dbReference type="ARBA" id="ARBA00004822"/>
    </source>
</evidence>
<dbReference type="PANTHER" id="PTHR12944">
    <property type="entry name" value="SOLUBLE LIVER ANTIGEN/LIVER PANCREAS ANTIGEN"/>
    <property type="match status" value="1"/>
</dbReference>
<evidence type="ECO:0000256" key="5">
    <source>
        <dbReference type="ARBA" id="ARBA00012464"/>
    </source>
</evidence>
<comment type="cofactor">
    <cofactor evidence="1 18">
        <name>pyridoxal 5'-phosphate</name>
        <dbReference type="ChEBI" id="CHEBI:597326"/>
    </cofactor>
</comment>
<comment type="catalytic activity">
    <reaction evidence="17 18">
        <text>O-phospho-L-seryl-tRNA(Sec) + selenophosphate + H2O = L-selenocysteinyl-tRNA(Sec) + 2 phosphate</text>
        <dbReference type="Rhea" id="RHEA:25041"/>
        <dbReference type="Rhea" id="RHEA-COMP:9743"/>
        <dbReference type="Rhea" id="RHEA-COMP:9947"/>
        <dbReference type="ChEBI" id="CHEBI:15377"/>
        <dbReference type="ChEBI" id="CHEBI:16144"/>
        <dbReference type="ChEBI" id="CHEBI:43474"/>
        <dbReference type="ChEBI" id="CHEBI:78551"/>
        <dbReference type="ChEBI" id="CHEBI:78573"/>
        <dbReference type="EC" id="2.9.1.2"/>
    </reaction>
</comment>
<evidence type="ECO:0000313" key="19">
    <source>
        <dbReference type="EMBL" id="KAK6755363.1"/>
    </source>
</evidence>
<keyword evidence="9 18" id="KW-0694">RNA-binding</keyword>
<evidence type="ECO:0000256" key="18">
    <source>
        <dbReference type="PIRNR" id="PIRNR017689"/>
    </source>
</evidence>
<comment type="pathway">
    <text evidence="3 18">Aminoacyl-tRNA biosynthesis; selenocysteinyl-tRNA(Sec) biosynthesis; selenocysteinyl-tRNA(Sec) from L-seryl-tRNA(Sec) (archaeal/eukaryal route): step 2/2.</text>
</comment>
<evidence type="ECO:0000256" key="6">
    <source>
        <dbReference type="ARBA" id="ARBA00021963"/>
    </source>
</evidence>
<evidence type="ECO:0000256" key="16">
    <source>
        <dbReference type="ARBA" id="ARBA00032693"/>
    </source>
</evidence>
<sequence length="499" mass="55372">MDQNYLRYDMHALGVDNTYRCGSCNMRASFGSGEAEYSRIVSKASAKMLNSLWEKKQIPEEGWPDHALDLFLSWLACHDTNNRVDIKTVGAGEREGRVVCSFVRKLHCNLSHGIGRSGNIGDIQPKALGSSMLACLANEFALHALQEIGVVTCRGALVVPLCTGMALSLCMGSWRKLRPKAKYVLWCRVDQKSCFKAILHAGYEPIIVDPVREGDALMTDVETLNRILEQRAEEILCVLSTTSCFAPRSPDSLEAISGICQMHNVLHLVNNAYGLQSEECVRRLNAGRSSGRIDAFVQSLDKNFQVPVGGAIIGTFKQSAILPIAQFYPGRASCVPSRDLVLTLLHQGRRGLIETYDNQKRLFHKMKRRLSSFANEIGECVYDVDDNLISLALTLSSIPKEKQTLFGSILFNRGVSGARVVMSTTSKTSIEGYEFMNFGSHSNEQHGGYLNIACGVGMSESELDELFSRIATTYTKFSRQNGLFVPRSESRLYEFESDE</sequence>